<dbReference type="GO" id="GO:0046872">
    <property type="term" value="F:metal ion binding"/>
    <property type="evidence" value="ECO:0007669"/>
    <property type="project" value="UniProtKB-KW"/>
</dbReference>
<dbReference type="Proteomes" id="UP000688137">
    <property type="component" value="Unassembled WGS sequence"/>
</dbReference>
<dbReference type="InterPro" id="IPR005135">
    <property type="entry name" value="Endo/exonuclease/phosphatase"/>
</dbReference>
<dbReference type="CDD" id="cd09080">
    <property type="entry name" value="TDP2"/>
    <property type="match status" value="1"/>
</dbReference>
<keyword evidence="4" id="KW-0479">Metal-binding</keyword>
<comment type="caution">
    <text evidence="11">The sequence shown here is derived from an EMBL/GenBank/DDBJ whole genome shotgun (WGS) entry which is preliminary data.</text>
</comment>
<dbReference type="GO" id="GO:0003697">
    <property type="term" value="F:single-stranded DNA binding"/>
    <property type="evidence" value="ECO:0007669"/>
    <property type="project" value="TreeGrafter"/>
</dbReference>
<keyword evidence="8" id="KW-0234">DNA repair</keyword>
<name>A0A8S1JVJ3_PARPR</name>
<dbReference type="InterPro" id="IPR051547">
    <property type="entry name" value="TDP2-like"/>
</dbReference>
<evidence type="ECO:0000256" key="5">
    <source>
        <dbReference type="ARBA" id="ARBA00022763"/>
    </source>
</evidence>
<keyword evidence="7" id="KW-0460">Magnesium</keyword>
<evidence type="ECO:0000256" key="4">
    <source>
        <dbReference type="ARBA" id="ARBA00022723"/>
    </source>
</evidence>
<keyword evidence="9" id="KW-0539">Nucleus</keyword>
<evidence type="ECO:0000313" key="11">
    <source>
        <dbReference type="EMBL" id="CAD8046633.1"/>
    </source>
</evidence>
<dbReference type="AlphaFoldDB" id="A0A8S1JVJ3"/>
<dbReference type="GO" id="GO:0005634">
    <property type="term" value="C:nucleus"/>
    <property type="evidence" value="ECO:0007669"/>
    <property type="project" value="UniProtKB-SubCell"/>
</dbReference>
<dbReference type="PANTHER" id="PTHR15822:SF4">
    <property type="entry name" value="TYROSYL-DNA PHOSPHODIESTERASE 2"/>
    <property type="match status" value="1"/>
</dbReference>
<evidence type="ECO:0000313" key="12">
    <source>
        <dbReference type="Proteomes" id="UP000688137"/>
    </source>
</evidence>
<keyword evidence="5" id="KW-0227">DNA damage</keyword>
<reference evidence="11" key="1">
    <citation type="submission" date="2021-01" db="EMBL/GenBank/DDBJ databases">
        <authorList>
            <consortium name="Genoscope - CEA"/>
            <person name="William W."/>
        </authorList>
    </citation>
    <scope>NUCLEOTIDE SEQUENCE</scope>
</reference>
<evidence type="ECO:0000256" key="6">
    <source>
        <dbReference type="ARBA" id="ARBA00022801"/>
    </source>
</evidence>
<feature type="domain" description="Endonuclease/exonuclease/phosphatase" evidence="10">
    <location>
        <begin position="44"/>
        <end position="269"/>
    </location>
</feature>
<dbReference type="GO" id="GO:0004518">
    <property type="term" value="F:nuclease activity"/>
    <property type="evidence" value="ECO:0007669"/>
    <property type="project" value="UniProtKB-KW"/>
</dbReference>
<evidence type="ECO:0000259" key="10">
    <source>
        <dbReference type="Pfam" id="PF03372"/>
    </source>
</evidence>
<comment type="subcellular location">
    <subcellularLocation>
        <location evidence="2">Nucleus</location>
    </subcellularLocation>
</comment>
<dbReference type="Pfam" id="PF03372">
    <property type="entry name" value="Exo_endo_phos"/>
    <property type="match status" value="1"/>
</dbReference>
<evidence type="ECO:0000256" key="2">
    <source>
        <dbReference type="ARBA" id="ARBA00004123"/>
    </source>
</evidence>
<dbReference type="PANTHER" id="PTHR15822">
    <property type="entry name" value="TRAF AND TNF RECEPTOR-ASSOCIATED PROTEIN"/>
    <property type="match status" value="1"/>
</dbReference>
<keyword evidence="6" id="KW-0378">Hydrolase</keyword>
<evidence type="ECO:0000256" key="3">
    <source>
        <dbReference type="ARBA" id="ARBA00022722"/>
    </source>
</evidence>
<proteinExistence type="predicted"/>
<comment type="cofactor">
    <cofactor evidence="1">
        <name>Mg(2+)</name>
        <dbReference type="ChEBI" id="CHEBI:18420"/>
    </cofactor>
</comment>
<evidence type="ECO:0000256" key="8">
    <source>
        <dbReference type="ARBA" id="ARBA00023204"/>
    </source>
</evidence>
<evidence type="ECO:0000256" key="9">
    <source>
        <dbReference type="ARBA" id="ARBA00023242"/>
    </source>
</evidence>
<accession>A0A8S1JVJ3</accession>
<dbReference type="EMBL" id="CAJJDM010000008">
    <property type="protein sequence ID" value="CAD8046633.1"/>
    <property type="molecule type" value="Genomic_DNA"/>
</dbReference>
<organism evidence="11 12">
    <name type="scientific">Paramecium primaurelia</name>
    <dbReference type="NCBI Taxonomy" id="5886"/>
    <lineage>
        <taxon>Eukaryota</taxon>
        <taxon>Sar</taxon>
        <taxon>Alveolata</taxon>
        <taxon>Ciliophora</taxon>
        <taxon>Intramacronucleata</taxon>
        <taxon>Oligohymenophorea</taxon>
        <taxon>Peniculida</taxon>
        <taxon>Parameciidae</taxon>
        <taxon>Paramecium</taxon>
    </lineage>
</organism>
<dbReference type="GO" id="GO:0006302">
    <property type="term" value="P:double-strand break repair"/>
    <property type="evidence" value="ECO:0007669"/>
    <property type="project" value="TreeGrafter"/>
</dbReference>
<dbReference type="OMA" id="IMMSNDK"/>
<protein>
    <recommendedName>
        <fullName evidence="10">Endonuclease/exonuclease/phosphatase domain-containing protein</fullName>
    </recommendedName>
</protein>
<dbReference type="GO" id="GO:0005737">
    <property type="term" value="C:cytoplasm"/>
    <property type="evidence" value="ECO:0007669"/>
    <property type="project" value="TreeGrafter"/>
</dbReference>
<gene>
    <name evidence="11" type="ORF">PPRIM_AZ9-3.1.T0110012</name>
</gene>
<evidence type="ECO:0000256" key="7">
    <source>
        <dbReference type="ARBA" id="ARBA00022842"/>
    </source>
</evidence>
<keyword evidence="3" id="KW-0540">Nuclease</keyword>
<dbReference type="GO" id="GO:0070260">
    <property type="term" value="F:5'-tyrosyl-DNA phosphodiesterase activity"/>
    <property type="evidence" value="ECO:0007669"/>
    <property type="project" value="TreeGrafter"/>
</dbReference>
<evidence type="ECO:0000256" key="1">
    <source>
        <dbReference type="ARBA" id="ARBA00001946"/>
    </source>
</evidence>
<sequence length="280" mass="33571">MNYIKEFFQPKNSLQYFAFKNDEWKIENCIEKEEKVNQKEISILTYNVWFEKHNFNERVIEILKIIQQNNCDLVCLQEVTRNFQIMMSNDKFIQQNYYITGNVIKDYGILILSKFKPKFINELVFNSQFGRTFLYIECQINMHSLIIGTSHLESMVYNENARFEQLKYVYKELEKYKNVIIMGDFNLETQKDELSISPAYVDLWKHLYPDNPGYTFIIEDFKRRFDRVLLKKEGSYLANKIEILGKDELPIYKNKKPSQKGEVKTPSDHFALKINLQYQS</sequence>
<keyword evidence="12" id="KW-1185">Reference proteome</keyword>